<protein>
    <recommendedName>
        <fullName evidence="3">Thioredoxin domain-containing protein</fullName>
    </recommendedName>
</protein>
<dbReference type="AlphaFoldDB" id="A0AAD5VEQ6"/>
<reference evidence="1" key="1">
    <citation type="submission" date="2022-07" db="EMBL/GenBank/DDBJ databases">
        <title>Genome Sequence of Physisporinus lineatus.</title>
        <authorList>
            <person name="Buettner E."/>
        </authorList>
    </citation>
    <scope>NUCLEOTIDE SEQUENCE</scope>
    <source>
        <strain evidence="1">VT162</strain>
    </source>
</reference>
<comment type="caution">
    <text evidence="1">The sequence shown here is derived from an EMBL/GenBank/DDBJ whole genome shotgun (WGS) entry which is preliminary data.</text>
</comment>
<proteinExistence type="predicted"/>
<dbReference type="InterPro" id="IPR036249">
    <property type="entry name" value="Thioredoxin-like_sf"/>
</dbReference>
<evidence type="ECO:0008006" key="3">
    <source>
        <dbReference type="Google" id="ProtNLM"/>
    </source>
</evidence>
<keyword evidence="2" id="KW-1185">Reference proteome</keyword>
<dbReference type="EMBL" id="JANAWD010000007">
    <property type="protein sequence ID" value="KAJ3491755.1"/>
    <property type="molecule type" value="Genomic_DNA"/>
</dbReference>
<dbReference type="Gene3D" id="3.40.30.10">
    <property type="entry name" value="Glutaredoxin"/>
    <property type="match status" value="1"/>
</dbReference>
<evidence type="ECO:0000313" key="2">
    <source>
        <dbReference type="Proteomes" id="UP001212997"/>
    </source>
</evidence>
<evidence type="ECO:0000313" key="1">
    <source>
        <dbReference type="EMBL" id="KAJ3491755.1"/>
    </source>
</evidence>
<name>A0AAD5VEQ6_9APHY</name>
<gene>
    <name evidence="1" type="ORF">NLI96_g442</name>
</gene>
<accession>A0AAD5VEQ6</accession>
<dbReference type="SUPFAM" id="SSF52833">
    <property type="entry name" value="Thioredoxin-like"/>
    <property type="match status" value="1"/>
</dbReference>
<dbReference type="Proteomes" id="UP001212997">
    <property type="component" value="Unassembled WGS sequence"/>
</dbReference>
<organism evidence="1 2">
    <name type="scientific">Meripilus lineatus</name>
    <dbReference type="NCBI Taxonomy" id="2056292"/>
    <lineage>
        <taxon>Eukaryota</taxon>
        <taxon>Fungi</taxon>
        <taxon>Dikarya</taxon>
        <taxon>Basidiomycota</taxon>
        <taxon>Agaricomycotina</taxon>
        <taxon>Agaricomycetes</taxon>
        <taxon>Polyporales</taxon>
        <taxon>Meripilaceae</taxon>
        <taxon>Meripilus</taxon>
    </lineage>
</organism>
<sequence>MPTNPPEPTSPEEHGAMSDFRSNIWNAFQSSYEDKWDQAEYKRRHNRSILENLQQRKVLPPWDAVEAQLKQGPPPFLRPGWRSPLVGKRVELDWLDQDSFVSLQGNCGGWRNKKVLLIEFWATIFGHLSETAVTYPDVKVITFDNEGIFNGTKSNVDEVRRFIARRTDMKYPVLVDVHHTATDALFKPSQTLSIPLVFLITPRDGMVHWVGNAEVEDMGAPLRKLLSTL</sequence>